<reference evidence="1" key="1">
    <citation type="submission" date="2024-04" db="EMBL/GenBank/DDBJ databases">
        <authorList>
            <consortium name="Molecular Ecology Group"/>
        </authorList>
    </citation>
    <scope>NUCLEOTIDE SEQUENCE</scope>
</reference>
<name>A0AAV2NY26_9HYME</name>
<dbReference type="AlphaFoldDB" id="A0AAV2NY26"/>
<evidence type="ECO:0000313" key="2">
    <source>
        <dbReference type="Proteomes" id="UP001497644"/>
    </source>
</evidence>
<dbReference type="Proteomes" id="UP001497644">
    <property type="component" value="Chromosome 5"/>
</dbReference>
<gene>
    <name evidence="1" type="ORF">LPLAT_LOCUS10104</name>
</gene>
<proteinExistence type="predicted"/>
<organism evidence="1 2">
    <name type="scientific">Lasius platythorax</name>
    <dbReference type="NCBI Taxonomy" id="488582"/>
    <lineage>
        <taxon>Eukaryota</taxon>
        <taxon>Metazoa</taxon>
        <taxon>Ecdysozoa</taxon>
        <taxon>Arthropoda</taxon>
        <taxon>Hexapoda</taxon>
        <taxon>Insecta</taxon>
        <taxon>Pterygota</taxon>
        <taxon>Neoptera</taxon>
        <taxon>Endopterygota</taxon>
        <taxon>Hymenoptera</taxon>
        <taxon>Apocrita</taxon>
        <taxon>Aculeata</taxon>
        <taxon>Formicoidea</taxon>
        <taxon>Formicidae</taxon>
        <taxon>Formicinae</taxon>
        <taxon>Lasius</taxon>
        <taxon>Lasius</taxon>
    </lineage>
</organism>
<evidence type="ECO:0000313" key="1">
    <source>
        <dbReference type="EMBL" id="CAL1684491.1"/>
    </source>
</evidence>
<dbReference type="EMBL" id="OZ034828">
    <property type="protein sequence ID" value="CAL1684491.1"/>
    <property type="molecule type" value="Genomic_DNA"/>
</dbReference>
<keyword evidence="2" id="KW-1185">Reference proteome</keyword>
<sequence>MARVVLGRDGMRAPRRMYPLRRRFLEEIRFPVFLHLQTGIHGSVVLTRAWRREGNRLVAGGRQESGKLLATGASLVARNSTRAFLEFPAAPGYAGDTNFARTFPWKRPPPSPWVGWHTGEKGTGEGDVAEATDGGFLKGRRARERELPLNLRWAIQFPSCPKVIRNIALSAERDVTSSC</sequence>
<protein>
    <submittedName>
        <fullName evidence="1">Uncharacterized protein</fullName>
    </submittedName>
</protein>
<accession>A0AAV2NY26</accession>